<comment type="similarity">
    <text evidence="1">Belongs to the UPF0161 family.</text>
</comment>
<keyword evidence="1" id="KW-1003">Cell membrane</keyword>
<comment type="subcellular location">
    <subcellularLocation>
        <location evidence="1">Cell membrane</location>
        <topology evidence="1">Peripheral membrane protein</topology>
        <orientation evidence="1">Cytoplasmic side</orientation>
    </subcellularLocation>
</comment>
<dbReference type="PANTHER" id="PTHR33383:SF1">
    <property type="entry name" value="MEMBRANE PROTEIN INSERTION EFFICIENCY FACTOR-RELATED"/>
    <property type="match status" value="1"/>
</dbReference>
<sequence length="77" mass="8661">MKAVLKKILTCIVLLPVWFYRTAISPLTLPSCRYTPSCSEYAMIAIKKYGPFKGGWLAIRRIARCHPFGGQGYDPVP</sequence>
<comment type="function">
    <text evidence="1">Could be involved in insertion of integral membrane proteins into the membrane.</text>
</comment>
<reference evidence="2 3" key="1">
    <citation type="submission" date="2019-03" db="EMBL/GenBank/DDBJ databases">
        <title>Single cell metagenomics reveals metabolic interactions within the superorganism composed of flagellate Streblomastix strix and complex community of Bacteroidetes bacteria on its surface.</title>
        <authorList>
            <person name="Treitli S.C."/>
            <person name="Kolisko M."/>
            <person name="Husnik F."/>
            <person name="Keeling P."/>
            <person name="Hampl V."/>
        </authorList>
    </citation>
    <scope>NUCLEOTIDE SEQUENCE [LARGE SCALE GENOMIC DNA]</scope>
    <source>
        <strain evidence="2">St1</strain>
    </source>
</reference>
<dbReference type="NCBIfam" id="TIGR00278">
    <property type="entry name" value="membrane protein insertion efficiency factor YidD"/>
    <property type="match status" value="1"/>
</dbReference>
<dbReference type="SMART" id="SM01234">
    <property type="entry name" value="Haemolytic"/>
    <property type="match status" value="1"/>
</dbReference>
<evidence type="ECO:0000256" key="1">
    <source>
        <dbReference type="HAMAP-Rule" id="MF_00386"/>
    </source>
</evidence>
<name>A0A5M8NVT1_9BACT</name>
<accession>A0A5M8NVT1</accession>
<dbReference type="PANTHER" id="PTHR33383">
    <property type="entry name" value="MEMBRANE PROTEIN INSERTION EFFICIENCY FACTOR-RELATED"/>
    <property type="match status" value="1"/>
</dbReference>
<organism evidence="2 3">
    <name type="scientific">Candidatus Ordinivivax streblomastigis</name>
    <dbReference type="NCBI Taxonomy" id="2540710"/>
    <lineage>
        <taxon>Bacteria</taxon>
        <taxon>Pseudomonadati</taxon>
        <taxon>Bacteroidota</taxon>
        <taxon>Bacteroidia</taxon>
        <taxon>Bacteroidales</taxon>
        <taxon>Candidatus Ordinivivax</taxon>
    </lineage>
</organism>
<proteinExistence type="inferred from homology"/>
<evidence type="ECO:0000313" key="3">
    <source>
        <dbReference type="Proteomes" id="UP000324575"/>
    </source>
</evidence>
<evidence type="ECO:0000313" key="2">
    <source>
        <dbReference type="EMBL" id="KAA6301191.1"/>
    </source>
</evidence>
<dbReference type="AlphaFoldDB" id="A0A5M8NVT1"/>
<dbReference type="HAMAP" id="MF_00386">
    <property type="entry name" value="UPF0161_YidD"/>
    <property type="match status" value="1"/>
</dbReference>
<dbReference type="InterPro" id="IPR002696">
    <property type="entry name" value="Membr_insert_effic_factor_YidD"/>
</dbReference>
<comment type="caution">
    <text evidence="2">The sequence shown here is derived from an EMBL/GenBank/DDBJ whole genome shotgun (WGS) entry which is preliminary data.</text>
</comment>
<gene>
    <name evidence="2" type="ORF">EZS26_002645</name>
</gene>
<dbReference type="EMBL" id="SNRX01000024">
    <property type="protein sequence ID" value="KAA6301191.1"/>
    <property type="molecule type" value="Genomic_DNA"/>
</dbReference>
<protein>
    <recommendedName>
        <fullName evidence="1">Putative membrane protein insertion efficiency factor</fullName>
    </recommendedName>
</protein>
<dbReference type="Proteomes" id="UP000324575">
    <property type="component" value="Unassembled WGS sequence"/>
</dbReference>
<keyword evidence="1" id="KW-0472">Membrane</keyword>
<dbReference type="GO" id="GO:0005886">
    <property type="term" value="C:plasma membrane"/>
    <property type="evidence" value="ECO:0007669"/>
    <property type="project" value="UniProtKB-SubCell"/>
</dbReference>
<dbReference type="Pfam" id="PF01809">
    <property type="entry name" value="YidD"/>
    <property type="match status" value="1"/>
</dbReference>